<evidence type="ECO:0000313" key="2">
    <source>
        <dbReference type="EMBL" id="MTD15509.1"/>
    </source>
</evidence>
<comment type="caution">
    <text evidence="2">The sequence shown here is derived from an EMBL/GenBank/DDBJ whole genome shotgun (WGS) entry which is preliminary data.</text>
</comment>
<sequence length="180" mass="18039">MTAITGTRMLWVVVIACVAVGLTSCATRMPSGAADGSGPQSAPRSAPDLPVPTLDTSGVVATTWATGIGVSEAAPLTEISAPTLPELIARIGWGHDGEILLVTWGSSFCPTLPIEVTVTSPTSLSIDVRMVAPPDDGGPAACTADLAPTTSAIPTPAGLAIDQPIDVTVGGTVDMVLPAR</sequence>
<accession>A0A7K1FQ78</accession>
<feature type="region of interest" description="Disordered" evidence="1">
    <location>
        <begin position="30"/>
        <end position="53"/>
    </location>
</feature>
<name>A0A7K1FQ78_9ACTN</name>
<dbReference type="RefSeq" id="WP_154769501.1">
    <property type="nucleotide sequence ID" value="NZ_WLYK01000006.1"/>
</dbReference>
<protein>
    <submittedName>
        <fullName evidence="2">Uncharacterized protein</fullName>
    </submittedName>
</protein>
<proteinExistence type="predicted"/>
<dbReference type="AlphaFoldDB" id="A0A7K1FQ78"/>
<evidence type="ECO:0000256" key="1">
    <source>
        <dbReference type="SAM" id="MobiDB-lite"/>
    </source>
</evidence>
<reference evidence="2 3" key="1">
    <citation type="submission" date="2019-11" db="EMBL/GenBank/DDBJ databases">
        <authorList>
            <person name="Jiang L.-Q."/>
        </authorList>
    </citation>
    <scope>NUCLEOTIDE SEQUENCE [LARGE SCALE GENOMIC DNA]</scope>
    <source>
        <strain evidence="2 3">YIM 132087</strain>
    </source>
</reference>
<evidence type="ECO:0000313" key="3">
    <source>
        <dbReference type="Proteomes" id="UP000460221"/>
    </source>
</evidence>
<organism evidence="2 3">
    <name type="scientific">Nakamurella alba</name>
    <dbReference type="NCBI Taxonomy" id="2665158"/>
    <lineage>
        <taxon>Bacteria</taxon>
        <taxon>Bacillati</taxon>
        <taxon>Actinomycetota</taxon>
        <taxon>Actinomycetes</taxon>
        <taxon>Nakamurellales</taxon>
        <taxon>Nakamurellaceae</taxon>
        <taxon>Nakamurella</taxon>
    </lineage>
</organism>
<dbReference type="EMBL" id="WLYK01000006">
    <property type="protein sequence ID" value="MTD15509.1"/>
    <property type="molecule type" value="Genomic_DNA"/>
</dbReference>
<gene>
    <name evidence="2" type="ORF">GIS00_16355</name>
</gene>
<dbReference type="Proteomes" id="UP000460221">
    <property type="component" value="Unassembled WGS sequence"/>
</dbReference>
<keyword evidence="3" id="KW-1185">Reference proteome</keyword>